<dbReference type="eggNOG" id="KOG2549">
    <property type="taxonomic scope" value="Eukaryota"/>
</dbReference>
<accession>A0A1I7UH76</accession>
<keyword evidence="1" id="KW-1185">Reference proteome</keyword>
<evidence type="ECO:0000313" key="1">
    <source>
        <dbReference type="Proteomes" id="UP000095282"/>
    </source>
</evidence>
<organism evidence="1 2">
    <name type="scientific">Caenorhabditis tropicalis</name>
    <dbReference type="NCBI Taxonomy" id="1561998"/>
    <lineage>
        <taxon>Eukaryota</taxon>
        <taxon>Metazoa</taxon>
        <taxon>Ecdysozoa</taxon>
        <taxon>Nematoda</taxon>
        <taxon>Chromadorea</taxon>
        <taxon>Rhabditida</taxon>
        <taxon>Rhabditina</taxon>
        <taxon>Rhabditomorpha</taxon>
        <taxon>Rhabditoidea</taxon>
        <taxon>Rhabditidae</taxon>
        <taxon>Peloderinae</taxon>
        <taxon>Caenorhabditis</taxon>
    </lineage>
</organism>
<dbReference type="WBParaSite" id="Csp11.Scaffold629.g9296.t1">
    <property type="protein sequence ID" value="Csp11.Scaffold629.g9296.t1"/>
    <property type="gene ID" value="Csp11.Scaffold629.g9296"/>
</dbReference>
<protein>
    <submittedName>
        <fullName evidence="2">Uncharacterized protein</fullName>
    </submittedName>
</protein>
<sequence length="174" mass="19872">MEHSPSSNTHEKETFFRKPKLFLVRKEKSASGKLIASFIRPLEYGYMPTLPSSKHSKKHVESSIRETIARESILGQSIYASRASEPMKNPKETDEILRRFVDRPDDQSGAIIYGRNMMMSEGGRTKLDEEIARATIQLSNVQLKNSVIFNRTTGKKDEMSRGRFLARPQTLHNS</sequence>
<dbReference type="AlphaFoldDB" id="A0A1I7UH76"/>
<reference evidence="2" key="1">
    <citation type="submission" date="2016-11" db="UniProtKB">
        <authorList>
            <consortium name="WormBaseParasite"/>
        </authorList>
    </citation>
    <scope>IDENTIFICATION</scope>
</reference>
<dbReference type="Proteomes" id="UP000095282">
    <property type="component" value="Unplaced"/>
</dbReference>
<name>A0A1I7UH76_9PELO</name>
<proteinExistence type="predicted"/>
<evidence type="ECO:0000313" key="2">
    <source>
        <dbReference type="WBParaSite" id="Csp11.Scaffold629.g9296.t1"/>
    </source>
</evidence>
<dbReference type="STRING" id="1561998.A0A1I7UH76"/>